<organism evidence="1 2">
    <name type="scientific">Nephila pilipes</name>
    <name type="common">Giant wood spider</name>
    <name type="synonym">Nephila maculata</name>
    <dbReference type="NCBI Taxonomy" id="299642"/>
    <lineage>
        <taxon>Eukaryota</taxon>
        <taxon>Metazoa</taxon>
        <taxon>Ecdysozoa</taxon>
        <taxon>Arthropoda</taxon>
        <taxon>Chelicerata</taxon>
        <taxon>Arachnida</taxon>
        <taxon>Araneae</taxon>
        <taxon>Araneomorphae</taxon>
        <taxon>Entelegynae</taxon>
        <taxon>Araneoidea</taxon>
        <taxon>Nephilidae</taxon>
        <taxon>Nephila</taxon>
    </lineage>
</organism>
<dbReference type="EMBL" id="BMAW01080150">
    <property type="protein sequence ID" value="GFU18285.1"/>
    <property type="molecule type" value="Genomic_DNA"/>
</dbReference>
<keyword evidence="2" id="KW-1185">Reference proteome</keyword>
<dbReference type="AlphaFoldDB" id="A0A8X6QBZ2"/>
<dbReference type="Proteomes" id="UP000887013">
    <property type="component" value="Unassembled WGS sequence"/>
</dbReference>
<comment type="caution">
    <text evidence="1">The sequence shown here is derived from an EMBL/GenBank/DDBJ whole genome shotgun (WGS) entry which is preliminary data.</text>
</comment>
<sequence>MFDCAPIFGLSTTPIPREVFHTVDDEHNSTTVRIPVTEVDRGTGNAGTVLDVVMEYTGEGFFRLGTRDGQKH</sequence>
<proteinExistence type="predicted"/>
<evidence type="ECO:0000313" key="2">
    <source>
        <dbReference type="Proteomes" id="UP000887013"/>
    </source>
</evidence>
<protein>
    <submittedName>
        <fullName evidence="1">Uncharacterized protein</fullName>
    </submittedName>
</protein>
<name>A0A8X6QBZ2_NEPPI</name>
<reference evidence="1" key="1">
    <citation type="submission" date="2020-08" db="EMBL/GenBank/DDBJ databases">
        <title>Multicomponent nature underlies the extraordinary mechanical properties of spider dragline silk.</title>
        <authorList>
            <person name="Kono N."/>
            <person name="Nakamura H."/>
            <person name="Mori M."/>
            <person name="Yoshida Y."/>
            <person name="Ohtoshi R."/>
            <person name="Malay A.D."/>
            <person name="Moran D.A.P."/>
            <person name="Tomita M."/>
            <person name="Numata K."/>
            <person name="Arakawa K."/>
        </authorList>
    </citation>
    <scope>NUCLEOTIDE SEQUENCE</scope>
</reference>
<evidence type="ECO:0000313" key="1">
    <source>
        <dbReference type="EMBL" id="GFU18285.1"/>
    </source>
</evidence>
<accession>A0A8X6QBZ2</accession>
<gene>
    <name evidence="1" type="ORF">NPIL_231561</name>
</gene>